<dbReference type="Proteomes" id="UP000765802">
    <property type="component" value="Unassembled WGS sequence"/>
</dbReference>
<keyword evidence="2" id="KW-1185">Reference proteome</keyword>
<gene>
    <name evidence="1" type="ORF">BC349_05470</name>
</gene>
<evidence type="ECO:0000313" key="1">
    <source>
        <dbReference type="EMBL" id="MBC6490403.1"/>
    </source>
</evidence>
<accession>A0ABR7M702</accession>
<organism evidence="1 2">
    <name type="scientific">Flavihumibacter stibioxidans</name>
    <dbReference type="NCBI Taxonomy" id="1834163"/>
    <lineage>
        <taxon>Bacteria</taxon>
        <taxon>Pseudomonadati</taxon>
        <taxon>Bacteroidota</taxon>
        <taxon>Chitinophagia</taxon>
        <taxon>Chitinophagales</taxon>
        <taxon>Chitinophagaceae</taxon>
        <taxon>Flavihumibacter</taxon>
    </lineage>
</organism>
<dbReference type="EMBL" id="MBUA01000001">
    <property type="protein sequence ID" value="MBC6490403.1"/>
    <property type="molecule type" value="Genomic_DNA"/>
</dbReference>
<comment type="caution">
    <text evidence="1">The sequence shown here is derived from an EMBL/GenBank/DDBJ whole genome shotgun (WGS) entry which is preliminary data.</text>
</comment>
<proteinExistence type="predicted"/>
<protein>
    <submittedName>
        <fullName evidence="1">Uncharacterized protein</fullName>
    </submittedName>
</protein>
<evidence type="ECO:0000313" key="2">
    <source>
        <dbReference type="Proteomes" id="UP000765802"/>
    </source>
</evidence>
<name>A0ABR7M702_9BACT</name>
<sequence length="71" mass="8399">MVYNYNKQSILTPLENGQPHIFEELKRTMQDQINEGHLIKITNQIEGFPIEDEVLLRSIQEVDTWFEGYGF</sequence>
<reference evidence="1 2" key="1">
    <citation type="submission" date="2016-07" db="EMBL/GenBank/DDBJ databases">
        <title>Genome analysis of Flavihumibacter stibioxidans YS-17.</title>
        <authorList>
            <person name="Shi K."/>
            <person name="Han Y."/>
            <person name="Wang G."/>
        </authorList>
    </citation>
    <scope>NUCLEOTIDE SEQUENCE [LARGE SCALE GENOMIC DNA]</scope>
    <source>
        <strain evidence="1 2">YS-17</strain>
    </source>
</reference>